<sequence>MKFTKMSLVAALLIGSSAFAIDNVKVSGDAKLYYNTQDNDYSTPATRSNNDLFASQGAAGQAALGLGITADLAKNVSAGVHTTVLTTLGLQGQLVNNVWEGTNGLTDSWIVDEAWVAGTVGKTTGKIGRMKLDTPLVFSETWSIVENTFEAAVVINQDVPDTTLVGAYVGGSNAANAISGNANAVPGVGIANRIQTIASESTFSQFYNGAYAAGVVNNSFKPLTAQAWYYDAPQYVDAFWLQADLAMEGVVAGAQYTKINYNKSNQLAIAKDTDNDVYAFKLGYEMKDVAAISVAYSQTGKETVASLGAGENLATLGNKPMSKLYTEAWWNYGYVTRADTSALNVTVTGKAAGIDLGAYYTQTDADKNGGTVDRADMKEFTVTAGKDFGPLNTTLAYVYTKADDQNQKTAAKDGDAYNAIQAYLTLNF</sequence>
<protein>
    <submittedName>
        <fullName evidence="3">Porin</fullName>
    </submittedName>
</protein>
<dbReference type="KEGG" id="spal:FM071_01940"/>
<name>A0A7M1B632_9BACT</name>
<dbReference type="Gene3D" id="2.40.160.10">
    <property type="entry name" value="Porin"/>
    <property type="match status" value="1"/>
</dbReference>
<dbReference type="InterPro" id="IPR023614">
    <property type="entry name" value="Porin_dom_sf"/>
</dbReference>
<feature type="chain" id="PRO_5032570325" evidence="1">
    <location>
        <begin position="21"/>
        <end position="428"/>
    </location>
</feature>
<accession>A0A7M1B632</accession>
<dbReference type="GO" id="GO:0016020">
    <property type="term" value="C:membrane"/>
    <property type="evidence" value="ECO:0007669"/>
    <property type="project" value="InterPro"/>
</dbReference>
<dbReference type="EMBL" id="CP041406">
    <property type="protein sequence ID" value="QOP45120.1"/>
    <property type="molecule type" value="Genomic_DNA"/>
</dbReference>
<gene>
    <name evidence="3" type="ORF">FM071_01940</name>
</gene>
<dbReference type="Proteomes" id="UP000593580">
    <property type="component" value="Chromosome"/>
</dbReference>
<feature type="signal peptide" evidence="1">
    <location>
        <begin position="1"/>
        <end position="20"/>
    </location>
</feature>
<dbReference type="SUPFAM" id="SSF56935">
    <property type="entry name" value="Porins"/>
    <property type="match status" value="1"/>
</dbReference>
<keyword evidence="4" id="KW-1185">Reference proteome</keyword>
<dbReference type="AlphaFoldDB" id="A0A7M1B632"/>
<organism evidence="3 4">
    <name type="scientific">Sulfurimonas paralvinellae</name>
    <dbReference type="NCBI Taxonomy" id="317658"/>
    <lineage>
        <taxon>Bacteria</taxon>
        <taxon>Pseudomonadati</taxon>
        <taxon>Campylobacterota</taxon>
        <taxon>Epsilonproteobacteria</taxon>
        <taxon>Campylobacterales</taxon>
        <taxon>Sulfurimonadaceae</taxon>
        <taxon>Sulfurimonas</taxon>
    </lineage>
</organism>
<dbReference type="GO" id="GO:0015288">
    <property type="term" value="F:porin activity"/>
    <property type="evidence" value="ECO:0007669"/>
    <property type="project" value="InterPro"/>
</dbReference>
<evidence type="ECO:0000313" key="3">
    <source>
        <dbReference type="EMBL" id="QOP45120.1"/>
    </source>
</evidence>
<dbReference type="RefSeq" id="WP_193111365.1">
    <property type="nucleotide sequence ID" value="NZ_CP041406.1"/>
</dbReference>
<reference evidence="3 4" key="1">
    <citation type="submission" date="2019-07" db="EMBL/GenBank/DDBJ databases">
        <title>Sulfurimonas paralvinellae sp. nov., a novel mesophilic, hydrogen- and sulfur-oxidizing chemolithoautotroph within the Epsilonproteo- bacteria isolated from a deep-sea hydrothermal vent polychaete nest, reclassification of Thiomicrospira denitrificans as Sulfurimonas denitrificans comb. nov. and emended description of the genus Sulfurimonas.</title>
        <authorList>
            <person name="Wang S."/>
            <person name="Jiang L."/>
            <person name="Shao Z."/>
        </authorList>
    </citation>
    <scope>NUCLEOTIDE SEQUENCE [LARGE SCALE GENOMIC DNA]</scope>
    <source>
        <strain evidence="3 4">GO25</strain>
    </source>
</reference>
<dbReference type="Pfam" id="PF13609">
    <property type="entry name" value="Porin_4"/>
    <property type="match status" value="1"/>
</dbReference>
<dbReference type="InterPro" id="IPR033900">
    <property type="entry name" value="Gram_neg_porin_domain"/>
</dbReference>
<evidence type="ECO:0000259" key="2">
    <source>
        <dbReference type="Pfam" id="PF13609"/>
    </source>
</evidence>
<feature type="domain" description="Porin" evidence="2">
    <location>
        <begin position="9"/>
        <end position="301"/>
    </location>
</feature>
<evidence type="ECO:0000313" key="4">
    <source>
        <dbReference type="Proteomes" id="UP000593580"/>
    </source>
</evidence>
<proteinExistence type="predicted"/>
<evidence type="ECO:0000256" key="1">
    <source>
        <dbReference type="SAM" id="SignalP"/>
    </source>
</evidence>
<keyword evidence="1" id="KW-0732">Signal</keyword>